<proteinExistence type="inferred from homology"/>
<evidence type="ECO:0000256" key="2">
    <source>
        <dbReference type="ARBA" id="ARBA00008821"/>
    </source>
</evidence>
<organism evidence="7 8">
    <name type="scientific">Papaver atlanticum</name>
    <dbReference type="NCBI Taxonomy" id="357466"/>
    <lineage>
        <taxon>Eukaryota</taxon>
        <taxon>Viridiplantae</taxon>
        <taxon>Streptophyta</taxon>
        <taxon>Embryophyta</taxon>
        <taxon>Tracheophyta</taxon>
        <taxon>Spermatophyta</taxon>
        <taxon>Magnoliopsida</taxon>
        <taxon>Ranunculales</taxon>
        <taxon>Papaveraceae</taxon>
        <taxon>Papaveroideae</taxon>
        <taxon>Papaver</taxon>
    </lineage>
</organism>
<dbReference type="AlphaFoldDB" id="A0AAD4TCK8"/>
<evidence type="ECO:0000256" key="4">
    <source>
        <dbReference type="ARBA" id="ARBA00022989"/>
    </source>
</evidence>
<evidence type="ECO:0000256" key="5">
    <source>
        <dbReference type="ARBA" id="ARBA00023136"/>
    </source>
</evidence>
<dbReference type="Proteomes" id="UP001202328">
    <property type="component" value="Unassembled WGS sequence"/>
</dbReference>
<dbReference type="GO" id="GO:0016020">
    <property type="term" value="C:membrane"/>
    <property type="evidence" value="ECO:0007669"/>
    <property type="project" value="UniProtKB-SubCell"/>
</dbReference>
<keyword evidence="8" id="KW-1185">Reference proteome</keyword>
<keyword evidence="3 6" id="KW-0812">Transmembrane</keyword>
<evidence type="ECO:0000313" key="7">
    <source>
        <dbReference type="EMBL" id="KAI3949612.1"/>
    </source>
</evidence>
<keyword evidence="5 6" id="KW-0472">Membrane</keyword>
<comment type="caution">
    <text evidence="7">The sequence shown here is derived from an EMBL/GenBank/DDBJ whole genome shotgun (WGS) entry which is preliminary data.</text>
</comment>
<feature type="transmembrane region" description="Helical" evidence="6">
    <location>
        <begin position="52"/>
        <end position="72"/>
    </location>
</feature>
<comment type="subcellular location">
    <subcellularLocation>
        <location evidence="1">Membrane</location>
        <topology evidence="1">Multi-pass membrane protein</topology>
    </subcellularLocation>
</comment>
<name>A0AAD4TCK8_9MAGN</name>
<dbReference type="InterPro" id="IPR006043">
    <property type="entry name" value="NCS2"/>
</dbReference>
<keyword evidence="4 6" id="KW-1133">Transmembrane helix</keyword>
<evidence type="ECO:0000313" key="8">
    <source>
        <dbReference type="Proteomes" id="UP001202328"/>
    </source>
</evidence>
<sequence length="247" mass="26701">MRAIQGALIISSLFNIIIGYSKAWAYITSFLTPVSIIPIICLGGLIKFRSGFPKLGECIEIGLPMLILLVIFQKYMKFIGGRKNAIFEKFGVLISVGIVWAFAALLTVSGAYNNVGEQTKFSCRVDRSNLMSSSRWIRIPYPFQWGAPIFKASSIFGMIVAALVSTSESTGTYVAAARFSGARPPPVNVLTRSVGVQGLGMLFDGLFGAVVGTDVSVENVGLQGLTGVGNRRVVQISTVFMIFFSIF</sequence>
<protein>
    <submittedName>
        <fullName evidence="7">Uncharacterized protein</fullName>
    </submittedName>
</protein>
<dbReference type="Pfam" id="PF00860">
    <property type="entry name" value="Xan_ur_permease"/>
    <property type="match status" value="1"/>
</dbReference>
<evidence type="ECO:0000256" key="3">
    <source>
        <dbReference type="ARBA" id="ARBA00022692"/>
    </source>
</evidence>
<comment type="similarity">
    <text evidence="2">Belongs to the nucleobase:cation symporter-2 (NCS2) (TC 2.A.40) family.</text>
</comment>
<feature type="transmembrane region" description="Helical" evidence="6">
    <location>
        <begin position="23"/>
        <end position="46"/>
    </location>
</feature>
<gene>
    <name evidence="7" type="ORF">MKW98_020934</name>
</gene>
<accession>A0AAD4TCK8</accession>
<evidence type="ECO:0000256" key="1">
    <source>
        <dbReference type="ARBA" id="ARBA00004141"/>
    </source>
</evidence>
<dbReference type="GO" id="GO:0022857">
    <property type="term" value="F:transmembrane transporter activity"/>
    <property type="evidence" value="ECO:0007669"/>
    <property type="project" value="InterPro"/>
</dbReference>
<dbReference type="EMBL" id="JAJJMB010003050">
    <property type="protein sequence ID" value="KAI3949612.1"/>
    <property type="molecule type" value="Genomic_DNA"/>
</dbReference>
<feature type="transmembrane region" description="Helical" evidence="6">
    <location>
        <begin position="92"/>
        <end position="112"/>
    </location>
</feature>
<evidence type="ECO:0000256" key="6">
    <source>
        <dbReference type="SAM" id="Phobius"/>
    </source>
</evidence>
<dbReference type="PANTHER" id="PTHR11119">
    <property type="entry name" value="XANTHINE-URACIL / VITAMIN C PERMEASE FAMILY MEMBER"/>
    <property type="match status" value="1"/>
</dbReference>
<feature type="non-terminal residue" evidence="7">
    <location>
        <position position="1"/>
    </location>
</feature>
<reference evidence="7" key="1">
    <citation type="submission" date="2022-04" db="EMBL/GenBank/DDBJ databases">
        <title>A functionally conserved STORR gene fusion in Papaver species that diverged 16.8 million years ago.</title>
        <authorList>
            <person name="Catania T."/>
        </authorList>
    </citation>
    <scope>NUCLEOTIDE SEQUENCE</scope>
    <source>
        <strain evidence="7">S-188037</strain>
    </source>
</reference>